<dbReference type="SUPFAM" id="SSF103378">
    <property type="entry name" value="2-methylcitrate dehydratase PrpD"/>
    <property type="match status" value="1"/>
</dbReference>
<feature type="domain" description="MmgE/PrpD N-terminal" evidence="2">
    <location>
        <begin position="36"/>
        <end position="261"/>
    </location>
</feature>
<dbReference type="PANTHER" id="PTHR16943:SF8">
    <property type="entry name" value="2-METHYLCITRATE DEHYDRATASE"/>
    <property type="match status" value="1"/>
</dbReference>
<comment type="caution">
    <text evidence="4">The sequence shown here is derived from an EMBL/GenBank/DDBJ whole genome shotgun (WGS) entry which is preliminary data.</text>
</comment>
<reference evidence="4" key="1">
    <citation type="journal article" date="2014" name="Int. J. Syst. Evol. Microbiol.">
        <title>Complete genome sequence of Corynebacterium casei LMG S-19264T (=DSM 44701T), isolated from a smear-ripened cheese.</title>
        <authorList>
            <consortium name="US DOE Joint Genome Institute (JGI-PGF)"/>
            <person name="Walter F."/>
            <person name="Albersmeier A."/>
            <person name="Kalinowski J."/>
            <person name="Ruckert C."/>
        </authorList>
    </citation>
    <scope>NUCLEOTIDE SEQUENCE</scope>
    <source>
        <strain evidence="4">CGMCC 1.15322</strain>
    </source>
</reference>
<dbReference type="EMBL" id="BMIG01000001">
    <property type="protein sequence ID" value="GGA84812.1"/>
    <property type="molecule type" value="Genomic_DNA"/>
</dbReference>
<dbReference type="InterPro" id="IPR045337">
    <property type="entry name" value="MmgE_PrpD_C"/>
</dbReference>
<evidence type="ECO:0000313" key="5">
    <source>
        <dbReference type="Proteomes" id="UP000620596"/>
    </source>
</evidence>
<accession>A0A916S5P8</accession>
<dbReference type="GO" id="GO:0016829">
    <property type="term" value="F:lyase activity"/>
    <property type="evidence" value="ECO:0007669"/>
    <property type="project" value="InterPro"/>
</dbReference>
<evidence type="ECO:0008006" key="6">
    <source>
        <dbReference type="Google" id="ProtNLM"/>
    </source>
</evidence>
<dbReference type="InterPro" id="IPR042188">
    <property type="entry name" value="MmgE/PrpD_sf_2"/>
</dbReference>
<evidence type="ECO:0000313" key="4">
    <source>
        <dbReference type="EMBL" id="GGA84812.1"/>
    </source>
</evidence>
<dbReference type="AlphaFoldDB" id="A0A916S5P8"/>
<sequence>MARNTQVVADHNAPPVTQILAKQVATHPGFLAGGWSAAVDHEAHRTFMNWFGCAVGAAKHEAADAALAAVNMLQPAPQASVLGRAGKVDMASAALINGITSHTFDFDDTHLKTIIHPAGPVASAVLALAEHTGASGRELIDALVLGIDVSCRVGNAMYPEHYDRGWHITGSTGTLGAAAACARLLKLDMQKTAMALGIAASQPVGMREQFGTMTKPFHPGGAARAGLMSALLASQGYTASPKALEAPRGMMQTVSTKNDWREITDELGQRFEISFNSYKPFACGIVIHPSIDACAQLRAQGVTPEQIASIELKVHSLVLELTGKKEPQDGLQAKFSVYHGCAAGLTFGRAAEDEFSDEIVNRADMVALRRKVVATVDDSIDEASADVTAVLTDGRRVHVFVEHAIGSLQNPMTDAMLEAKFSGMSNAVIGATKTVDLIQACWAVGTATDVQTLTALARP</sequence>
<comment type="similarity">
    <text evidence="1">Belongs to the PrpD family.</text>
</comment>
<dbReference type="InterPro" id="IPR005656">
    <property type="entry name" value="MmgE_PrpD"/>
</dbReference>
<dbReference type="Pfam" id="PF03972">
    <property type="entry name" value="MmgE_PrpD_N"/>
    <property type="match status" value="1"/>
</dbReference>
<reference evidence="4" key="2">
    <citation type="submission" date="2020-09" db="EMBL/GenBank/DDBJ databases">
        <authorList>
            <person name="Sun Q."/>
            <person name="Zhou Y."/>
        </authorList>
    </citation>
    <scope>NUCLEOTIDE SEQUENCE</scope>
    <source>
        <strain evidence="4">CGMCC 1.15322</strain>
    </source>
</reference>
<proteinExistence type="inferred from homology"/>
<dbReference type="Gene3D" id="1.10.4100.10">
    <property type="entry name" value="2-methylcitrate dehydratase PrpD"/>
    <property type="match status" value="1"/>
</dbReference>
<dbReference type="Gene3D" id="3.30.1330.120">
    <property type="entry name" value="2-methylcitrate dehydratase PrpD"/>
    <property type="match status" value="1"/>
</dbReference>
<dbReference type="Proteomes" id="UP000620596">
    <property type="component" value="Unassembled WGS sequence"/>
</dbReference>
<feature type="domain" description="MmgE/PrpD C-terminal" evidence="3">
    <location>
        <begin position="281"/>
        <end position="442"/>
    </location>
</feature>
<dbReference type="RefSeq" id="WP_188705631.1">
    <property type="nucleotide sequence ID" value="NZ_BMIG01000001.1"/>
</dbReference>
<dbReference type="InterPro" id="IPR045336">
    <property type="entry name" value="MmgE_PrpD_N"/>
</dbReference>
<evidence type="ECO:0000259" key="2">
    <source>
        <dbReference type="Pfam" id="PF03972"/>
    </source>
</evidence>
<evidence type="ECO:0000256" key="1">
    <source>
        <dbReference type="ARBA" id="ARBA00006174"/>
    </source>
</evidence>
<gene>
    <name evidence="4" type="ORF">GCM10011496_01650</name>
</gene>
<dbReference type="InterPro" id="IPR036148">
    <property type="entry name" value="MmgE/PrpD_sf"/>
</dbReference>
<keyword evidence="5" id="KW-1185">Reference proteome</keyword>
<organism evidence="4 5">
    <name type="scientific">Polaromonas eurypsychrophila</name>
    <dbReference type="NCBI Taxonomy" id="1614635"/>
    <lineage>
        <taxon>Bacteria</taxon>
        <taxon>Pseudomonadati</taxon>
        <taxon>Pseudomonadota</taxon>
        <taxon>Betaproteobacteria</taxon>
        <taxon>Burkholderiales</taxon>
        <taxon>Comamonadaceae</taxon>
        <taxon>Polaromonas</taxon>
    </lineage>
</organism>
<protein>
    <recommendedName>
        <fullName evidence="6">2-methylcitrate dehydratase</fullName>
    </recommendedName>
</protein>
<dbReference type="InterPro" id="IPR042183">
    <property type="entry name" value="MmgE/PrpD_sf_1"/>
</dbReference>
<dbReference type="Pfam" id="PF19305">
    <property type="entry name" value="MmgE_PrpD_C"/>
    <property type="match status" value="1"/>
</dbReference>
<dbReference type="PANTHER" id="PTHR16943">
    <property type="entry name" value="2-METHYLCITRATE DEHYDRATASE-RELATED"/>
    <property type="match status" value="1"/>
</dbReference>
<name>A0A916S5P8_9BURK</name>
<evidence type="ECO:0000259" key="3">
    <source>
        <dbReference type="Pfam" id="PF19305"/>
    </source>
</evidence>